<gene>
    <name evidence="2" type="ORF">U9M48_008520</name>
</gene>
<dbReference type="Proteomes" id="UP001341281">
    <property type="component" value="Chromosome 02"/>
</dbReference>
<evidence type="ECO:0000313" key="3">
    <source>
        <dbReference type="Proteomes" id="UP001341281"/>
    </source>
</evidence>
<keyword evidence="3" id="KW-1185">Reference proteome</keyword>
<feature type="region of interest" description="Disordered" evidence="1">
    <location>
        <begin position="23"/>
        <end position="54"/>
    </location>
</feature>
<dbReference type="AlphaFoldDB" id="A0AAQ3SQ62"/>
<protein>
    <submittedName>
        <fullName evidence="2">Uncharacterized protein</fullName>
    </submittedName>
</protein>
<accession>A0AAQ3SQ62</accession>
<organism evidence="2 3">
    <name type="scientific">Paspalum notatum var. saurae</name>
    <dbReference type="NCBI Taxonomy" id="547442"/>
    <lineage>
        <taxon>Eukaryota</taxon>
        <taxon>Viridiplantae</taxon>
        <taxon>Streptophyta</taxon>
        <taxon>Embryophyta</taxon>
        <taxon>Tracheophyta</taxon>
        <taxon>Spermatophyta</taxon>
        <taxon>Magnoliopsida</taxon>
        <taxon>Liliopsida</taxon>
        <taxon>Poales</taxon>
        <taxon>Poaceae</taxon>
        <taxon>PACMAD clade</taxon>
        <taxon>Panicoideae</taxon>
        <taxon>Andropogonodae</taxon>
        <taxon>Paspaleae</taxon>
        <taxon>Paspalinae</taxon>
        <taxon>Paspalum</taxon>
    </lineage>
</organism>
<evidence type="ECO:0000256" key="1">
    <source>
        <dbReference type="SAM" id="MobiDB-lite"/>
    </source>
</evidence>
<proteinExistence type="predicted"/>
<dbReference type="EMBL" id="CP144746">
    <property type="protein sequence ID" value="WVZ58232.1"/>
    <property type="molecule type" value="Genomic_DNA"/>
</dbReference>
<reference evidence="2 3" key="1">
    <citation type="submission" date="2024-02" db="EMBL/GenBank/DDBJ databases">
        <title>High-quality chromosome-scale genome assembly of Pensacola bahiagrass (Paspalum notatum Flugge var. saurae).</title>
        <authorList>
            <person name="Vega J.M."/>
            <person name="Podio M."/>
            <person name="Orjuela J."/>
            <person name="Siena L.A."/>
            <person name="Pessino S.C."/>
            <person name="Combes M.C."/>
            <person name="Mariac C."/>
            <person name="Albertini E."/>
            <person name="Pupilli F."/>
            <person name="Ortiz J.P.A."/>
            <person name="Leblanc O."/>
        </authorList>
    </citation>
    <scope>NUCLEOTIDE SEQUENCE [LARGE SCALE GENOMIC DNA]</scope>
    <source>
        <strain evidence="2">R1</strain>
        <tissue evidence="2">Leaf</tissue>
    </source>
</reference>
<evidence type="ECO:0000313" key="2">
    <source>
        <dbReference type="EMBL" id="WVZ58232.1"/>
    </source>
</evidence>
<name>A0AAQ3SQ62_PASNO</name>
<sequence length="102" mass="11245">MLRCRAYEGGDLSLKLKKEESSPLKFFPQDPPLEAFEDLGSSSPPPPRSRRARDPISLPFDFHHLGVVLGASSILGKLDFMGGMSDIDVLMVFMVTMELSCS</sequence>